<evidence type="ECO:0000313" key="1">
    <source>
        <dbReference type="EMBL" id="AFJ62723.1"/>
    </source>
</evidence>
<accession>I2C7U9</accession>
<organism evidence="1 2">
    <name type="scientific">Bacillus amyloliquefaciens (strain Y2)</name>
    <name type="common">Bacillus amyloliquefaciens subsp. plantarum (strain B9601-Y2)</name>
    <dbReference type="NCBI Taxonomy" id="1155777"/>
    <lineage>
        <taxon>Bacteria</taxon>
        <taxon>Bacillati</taxon>
        <taxon>Bacillota</taxon>
        <taxon>Bacilli</taxon>
        <taxon>Bacillales</taxon>
        <taxon>Bacillaceae</taxon>
        <taxon>Bacillus</taxon>
        <taxon>Bacillus amyloliquefaciens group</taxon>
    </lineage>
</organism>
<dbReference type="EMBL" id="CP003332">
    <property type="protein sequence ID" value="AFJ62723.1"/>
    <property type="molecule type" value="Genomic_DNA"/>
</dbReference>
<proteinExistence type="predicted"/>
<evidence type="ECO:0000313" key="2">
    <source>
        <dbReference type="Proteomes" id="UP000002878"/>
    </source>
</evidence>
<dbReference type="KEGG" id="bqy:MUS_2815"/>
<reference evidence="1 2" key="1">
    <citation type="journal article" date="2012" name="J. Biotechnol.">
        <title>Genome sequence of the plant growth promoting strain Bacillus amyloliquefaciens subsp. plantarum B9601-Y2 and expression of mersacidin and other secondary metabolites.</title>
        <authorList>
            <person name="He P."/>
            <person name="Hao K."/>
            <person name="Blom J."/>
            <person name="Ruckert C."/>
            <person name="Vater J."/>
            <person name="Mao Z."/>
            <person name="Wu Y."/>
            <person name="Hou M."/>
            <person name="He P."/>
            <person name="He Y."/>
            <person name="Borriss R."/>
        </authorList>
    </citation>
    <scope>NUCLEOTIDE SEQUENCE [LARGE SCALE GENOMIC DNA]</scope>
    <source>
        <strain evidence="1">Y2</strain>
    </source>
</reference>
<dbReference type="AlphaFoldDB" id="I2C7U9"/>
<dbReference type="Proteomes" id="UP000002878">
    <property type="component" value="Chromosome"/>
</dbReference>
<dbReference type="PATRIC" id="fig|1126211.3.peg.2673"/>
<dbReference type="HOGENOM" id="CLU_3179687_0_0_9"/>
<sequence>MERVFLIRSFLCIRYMDNIPLFYWISICFANEFGKNAACPERGKMR</sequence>
<name>I2C7U9_BACAY</name>
<gene>
    <name evidence="1" type="ORF">MUS_2815</name>
</gene>
<protein>
    <submittedName>
        <fullName evidence="1">Uncharacterized protein</fullName>
    </submittedName>
</protein>